<reference evidence="1" key="1">
    <citation type="submission" date="2023-05" db="EMBL/GenBank/DDBJ databases">
        <title>Nepenthes gracilis genome sequencing.</title>
        <authorList>
            <person name="Fukushima K."/>
        </authorList>
    </citation>
    <scope>NUCLEOTIDE SEQUENCE</scope>
    <source>
        <strain evidence="1">SING2019-196</strain>
    </source>
</reference>
<comment type="caution">
    <text evidence="1">The sequence shown here is derived from an EMBL/GenBank/DDBJ whole genome shotgun (WGS) entry which is preliminary data.</text>
</comment>
<organism evidence="1 2">
    <name type="scientific">Nepenthes gracilis</name>
    <name type="common">Slender pitcher plant</name>
    <dbReference type="NCBI Taxonomy" id="150966"/>
    <lineage>
        <taxon>Eukaryota</taxon>
        <taxon>Viridiplantae</taxon>
        <taxon>Streptophyta</taxon>
        <taxon>Embryophyta</taxon>
        <taxon>Tracheophyta</taxon>
        <taxon>Spermatophyta</taxon>
        <taxon>Magnoliopsida</taxon>
        <taxon>eudicotyledons</taxon>
        <taxon>Gunneridae</taxon>
        <taxon>Pentapetalae</taxon>
        <taxon>Caryophyllales</taxon>
        <taxon>Nepenthaceae</taxon>
        <taxon>Nepenthes</taxon>
    </lineage>
</organism>
<keyword evidence="2" id="KW-1185">Reference proteome</keyword>
<dbReference type="EMBL" id="BSYO01000019">
    <property type="protein sequence ID" value="GMH18640.1"/>
    <property type="molecule type" value="Genomic_DNA"/>
</dbReference>
<gene>
    <name evidence="1" type="ORF">Nepgr_020481</name>
</gene>
<dbReference type="Proteomes" id="UP001279734">
    <property type="component" value="Unassembled WGS sequence"/>
</dbReference>
<name>A0AAD3SWX9_NEPGR</name>
<accession>A0AAD3SWX9</accession>
<evidence type="ECO:0000313" key="2">
    <source>
        <dbReference type="Proteomes" id="UP001279734"/>
    </source>
</evidence>
<sequence>MPFKIYYPALGSQEWQLLAARDGHGKVYECLLWLRAHYLTEDSKWDTTLLCANRLGGRRPYIECGLLDALPLKMGLSGLTTVLLERVCEEYGGRIDP</sequence>
<protein>
    <submittedName>
        <fullName evidence="1">Uncharacterized protein</fullName>
    </submittedName>
</protein>
<proteinExistence type="predicted"/>
<dbReference type="AlphaFoldDB" id="A0AAD3SWX9"/>
<evidence type="ECO:0000313" key="1">
    <source>
        <dbReference type="EMBL" id="GMH18640.1"/>
    </source>
</evidence>